<evidence type="ECO:0000313" key="8">
    <source>
        <dbReference type="Proteomes" id="UP000887159"/>
    </source>
</evidence>
<keyword evidence="3" id="KW-0720">Serine protease</keyword>
<feature type="region of interest" description="Disordered" evidence="5">
    <location>
        <begin position="49"/>
        <end position="68"/>
    </location>
</feature>
<dbReference type="SUPFAM" id="SSF50494">
    <property type="entry name" value="Trypsin-like serine proteases"/>
    <property type="match status" value="1"/>
</dbReference>
<dbReference type="EMBL" id="BMAU01021103">
    <property type="protein sequence ID" value="GFX90713.1"/>
    <property type="molecule type" value="Genomic_DNA"/>
</dbReference>
<dbReference type="InterPro" id="IPR050430">
    <property type="entry name" value="Peptidase_S1"/>
</dbReference>
<dbReference type="InterPro" id="IPR001254">
    <property type="entry name" value="Trypsin_dom"/>
</dbReference>
<dbReference type="PANTHER" id="PTHR24276">
    <property type="entry name" value="POLYSERASE-RELATED"/>
    <property type="match status" value="1"/>
</dbReference>
<protein>
    <recommendedName>
        <fullName evidence="6">Peptidase S1 domain-containing protein</fullName>
    </recommendedName>
</protein>
<dbReference type="Pfam" id="PF00089">
    <property type="entry name" value="Trypsin"/>
    <property type="match status" value="1"/>
</dbReference>
<keyword evidence="2" id="KW-0378">Hydrolase</keyword>
<accession>A0A8X6R951</accession>
<gene>
    <name evidence="7" type="ORF">TNCV_3195311</name>
</gene>
<sequence>MFQEVINESKYRNNTLTKPPRRNDKFSRDFQDALQPRSSRILQKFLEKKNTEDSNEIPDEIDPKIVNGRPANEGEFPWMVALHFNDRFICSSFLISPTIVMTAAHCVKL</sequence>
<dbReference type="PROSITE" id="PS00134">
    <property type="entry name" value="TRYPSIN_HIS"/>
    <property type="match status" value="1"/>
</dbReference>
<dbReference type="InterPro" id="IPR018114">
    <property type="entry name" value="TRYPSIN_HIS"/>
</dbReference>
<reference evidence="7" key="1">
    <citation type="submission" date="2020-08" db="EMBL/GenBank/DDBJ databases">
        <title>Multicomponent nature underlies the extraordinary mechanical properties of spider dragline silk.</title>
        <authorList>
            <person name="Kono N."/>
            <person name="Nakamura H."/>
            <person name="Mori M."/>
            <person name="Yoshida Y."/>
            <person name="Ohtoshi R."/>
            <person name="Malay A.D."/>
            <person name="Moran D.A.P."/>
            <person name="Tomita M."/>
            <person name="Numata K."/>
            <person name="Arakawa K."/>
        </authorList>
    </citation>
    <scope>NUCLEOTIDE SEQUENCE</scope>
</reference>
<organism evidence="7 8">
    <name type="scientific">Trichonephila clavipes</name>
    <name type="common">Golden silk orbweaver</name>
    <name type="synonym">Nephila clavipes</name>
    <dbReference type="NCBI Taxonomy" id="2585209"/>
    <lineage>
        <taxon>Eukaryota</taxon>
        <taxon>Metazoa</taxon>
        <taxon>Ecdysozoa</taxon>
        <taxon>Arthropoda</taxon>
        <taxon>Chelicerata</taxon>
        <taxon>Arachnida</taxon>
        <taxon>Araneae</taxon>
        <taxon>Araneomorphae</taxon>
        <taxon>Entelegynae</taxon>
        <taxon>Araneoidea</taxon>
        <taxon>Nephilidae</taxon>
        <taxon>Trichonephila</taxon>
    </lineage>
</organism>
<comment type="caution">
    <text evidence="7">The sequence shown here is derived from an EMBL/GenBank/DDBJ whole genome shotgun (WGS) entry which is preliminary data.</text>
</comment>
<proteinExistence type="predicted"/>
<dbReference type="Proteomes" id="UP000887159">
    <property type="component" value="Unassembled WGS sequence"/>
</dbReference>
<dbReference type="InterPro" id="IPR043504">
    <property type="entry name" value="Peptidase_S1_PA_chymotrypsin"/>
</dbReference>
<evidence type="ECO:0000256" key="5">
    <source>
        <dbReference type="SAM" id="MobiDB-lite"/>
    </source>
</evidence>
<evidence type="ECO:0000256" key="1">
    <source>
        <dbReference type="ARBA" id="ARBA00022670"/>
    </source>
</evidence>
<dbReference type="GO" id="GO:0006508">
    <property type="term" value="P:proteolysis"/>
    <property type="evidence" value="ECO:0007669"/>
    <property type="project" value="UniProtKB-KW"/>
</dbReference>
<feature type="region of interest" description="Disordered" evidence="5">
    <location>
        <begin position="1"/>
        <end position="29"/>
    </location>
</feature>
<feature type="domain" description="Peptidase S1" evidence="6">
    <location>
        <begin position="65"/>
        <end position="108"/>
    </location>
</feature>
<keyword evidence="8" id="KW-1185">Reference proteome</keyword>
<evidence type="ECO:0000256" key="4">
    <source>
        <dbReference type="ARBA" id="ARBA00023157"/>
    </source>
</evidence>
<dbReference type="Gene3D" id="2.40.10.10">
    <property type="entry name" value="Trypsin-like serine proteases"/>
    <property type="match status" value="1"/>
</dbReference>
<dbReference type="PANTHER" id="PTHR24276:SF98">
    <property type="entry name" value="FI18310P1-RELATED"/>
    <property type="match status" value="1"/>
</dbReference>
<evidence type="ECO:0000313" key="7">
    <source>
        <dbReference type="EMBL" id="GFX90713.1"/>
    </source>
</evidence>
<evidence type="ECO:0000256" key="2">
    <source>
        <dbReference type="ARBA" id="ARBA00022801"/>
    </source>
</evidence>
<dbReference type="GO" id="GO:0004252">
    <property type="term" value="F:serine-type endopeptidase activity"/>
    <property type="evidence" value="ECO:0007669"/>
    <property type="project" value="InterPro"/>
</dbReference>
<keyword evidence="1" id="KW-0645">Protease</keyword>
<evidence type="ECO:0000256" key="3">
    <source>
        <dbReference type="ARBA" id="ARBA00022825"/>
    </source>
</evidence>
<dbReference type="InterPro" id="IPR009003">
    <property type="entry name" value="Peptidase_S1_PA"/>
</dbReference>
<evidence type="ECO:0000259" key="6">
    <source>
        <dbReference type="Pfam" id="PF00089"/>
    </source>
</evidence>
<name>A0A8X6R951_TRICX</name>
<keyword evidence="4" id="KW-1015">Disulfide bond</keyword>
<dbReference type="AlphaFoldDB" id="A0A8X6R951"/>